<evidence type="ECO:0000313" key="3">
    <source>
        <dbReference type="Proteomes" id="UP001327560"/>
    </source>
</evidence>
<keyword evidence="1" id="KW-1133">Transmembrane helix</keyword>
<keyword evidence="1" id="KW-0812">Transmembrane</keyword>
<name>A0AAQ3Q2E8_9LILI</name>
<evidence type="ECO:0000313" key="2">
    <source>
        <dbReference type="EMBL" id="WOK95955.1"/>
    </source>
</evidence>
<keyword evidence="3" id="KW-1185">Reference proteome</keyword>
<organism evidence="2 3">
    <name type="scientific">Canna indica</name>
    <name type="common">Indian-shot</name>
    <dbReference type="NCBI Taxonomy" id="4628"/>
    <lineage>
        <taxon>Eukaryota</taxon>
        <taxon>Viridiplantae</taxon>
        <taxon>Streptophyta</taxon>
        <taxon>Embryophyta</taxon>
        <taxon>Tracheophyta</taxon>
        <taxon>Spermatophyta</taxon>
        <taxon>Magnoliopsida</taxon>
        <taxon>Liliopsida</taxon>
        <taxon>Zingiberales</taxon>
        <taxon>Cannaceae</taxon>
        <taxon>Canna</taxon>
    </lineage>
</organism>
<dbReference type="PANTHER" id="PTHR31170">
    <property type="entry name" value="BNAC04G53230D PROTEIN"/>
    <property type="match status" value="1"/>
</dbReference>
<dbReference type="EMBL" id="CP136891">
    <property type="protein sequence ID" value="WOK95955.1"/>
    <property type="molecule type" value="Genomic_DNA"/>
</dbReference>
<proteinExistence type="predicted"/>
<dbReference type="Pfam" id="PF03140">
    <property type="entry name" value="DUF247"/>
    <property type="match status" value="1"/>
</dbReference>
<gene>
    <name evidence="2" type="ORF">Cni_G04662</name>
</gene>
<sequence>MLSLYSKATPECAIITEESIQFEYILDYCHIYNKPTQLGTSWKPTKSKSTISNRWRRATDLYEAGITSKRFKCHCRSLLDINFENGVLEIPTLTIDLQTRTLFSNIIAFEQKLDNPNTSNNYFTAYVKFMADLVTTVDDIKLLAKKRIIEHHFRTDEDLLQLFEDLVKGVRFSVDQDKYLTEMFTTLELHYESRPKKWMADLKRKHCNTPWMIIGTLFGVVICTFTIVQTVYAIKGK</sequence>
<reference evidence="2 3" key="1">
    <citation type="submission" date="2023-10" db="EMBL/GenBank/DDBJ databases">
        <title>Chromosome-scale genome assembly provides insights into flower coloration mechanisms of Canna indica.</title>
        <authorList>
            <person name="Li C."/>
        </authorList>
    </citation>
    <scope>NUCLEOTIDE SEQUENCE [LARGE SCALE GENOMIC DNA]</scope>
    <source>
        <tissue evidence="2">Flower</tissue>
    </source>
</reference>
<accession>A0AAQ3Q2E8</accession>
<evidence type="ECO:0000256" key="1">
    <source>
        <dbReference type="SAM" id="Phobius"/>
    </source>
</evidence>
<keyword evidence="1" id="KW-0472">Membrane</keyword>
<dbReference type="AlphaFoldDB" id="A0AAQ3Q2E8"/>
<protein>
    <submittedName>
        <fullName evidence="2">UPF0481 protein</fullName>
    </submittedName>
</protein>
<feature type="transmembrane region" description="Helical" evidence="1">
    <location>
        <begin position="211"/>
        <end position="234"/>
    </location>
</feature>
<dbReference type="InterPro" id="IPR004158">
    <property type="entry name" value="DUF247_pln"/>
</dbReference>
<dbReference type="PANTHER" id="PTHR31170:SF18">
    <property type="entry name" value="(WILD MALAYSIAN BANANA) HYPOTHETICAL PROTEIN"/>
    <property type="match status" value="1"/>
</dbReference>
<dbReference type="Proteomes" id="UP001327560">
    <property type="component" value="Chromosome 2"/>
</dbReference>